<comment type="cofactor">
    <cofactor evidence="1">
        <name>Mg(2+)</name>
        <dbReference type="ChEBI" id="CHEBI:18420"/>
    </cofactor>
</comment>
<dbReference type="CDD" id="cd02883">
    <property type="entry name" value="NUDIX_Hydrolase"/>
    <property type="match status" value="1"/>
</dbReference>
<accession>A0A2H0KLW9</accession>
<comment type="similarity">
    <text evidence="3">Belongs to the Nudix hydrolase family.</text>
</comment>
<keyword evidence="2 3" id="KW-0378">Hydrolase</keyword>
<dbReference type="Proteomes" id="UP000229497">
    <property type="component" value="Unassembled WGS sequence"/>
</dbReference>
<dbReference type="PROSITE" id="PS00893">
    <property type="entry name" value="NUDIX_BOX"/>
    <property type="match status" value="1"/>
</dbReference>
<proteinExistence type="inferred from homology"/>
<dbReference type="Pfam" id="PF00293">
    <property type="entry name" value="NUDIX"/>
    <property type="match status" value="1"/>
</dbReference>
<dbReference type="Gene3D" id="3.90.79.10">
    <property type="entry name" value="Nucleoside Triphosphate Pyrophosphohydrolase"/>
    <property type="match status" value="1"/>
</dbReference>
<dbReference type="InterPro" id="IPR020084">
    <property type="entry name" value="NUDIX_hydrolase_CS"/>
</dbReference>
<dbReference type="EMBL" id="PCVK01000078">
    <property type="protein sequence ID" value="PIQ71553.1"/>
    <property type="molecule type" value="Genomic_DNA"/>
</dbReference>
<dbReference type="GO" id="GO:0016787">
    <property type="term" value="F:hydrolase activity"/>
    <property type="evidence" value="ECO:0007669"/>
    <property type="project" value="UniProtKB-KW"/>
</dbReference>
<evidence type="ECO:0000259" key="4">
    <source>
        <dbReference type="PROSITE" id="PS51462"/>
    </source>
</evidence>
<dbReference type="AlphaFoldDB" id="A0A2H0KLW9"/>
<protein>
    <submittedName>
        <fullName evidence="5">NUDIX domain-containing protein</fullName>
    </submittedName>
</protein>
<evidence type="ECO:0000256" key="2">
    <source>
        <dbReference type="ARBA" id="ARBA00022801"/>
    </source>
</evidence>
<dbReference type="PANTHER" id="PTHR43046:SF14">
    <property type="entry name" value="MUTT_NUDIX FAMILY PROTEIN"/>
    <property type="match status" value="1"/>
</dbReference>
<evidence type="ECO:0000256" key="1">
    <source>
        <dbReference type="ARBA" id="ARBA00001946"/>
    </source>
</evidence>
<comment type="caution">
    <text evidence="5">The sequence shown here is derived from an EMBL/GenBank/DDBJ whole genome shotgun (WGS) entry which is preliminary data.</text>
</comment>
<name>A0A2H0KLW9_9BACT</name>
<evidence type="ECO:0000313" key="5">
    <source>
        <dbReference type="EMBL" id="PIQ71553.1"/>
    </source>
</evidence>
<evidence type="ECO:0000313" key="6">
    <source>
        <dbReference type="Proteomes" id="UP000229497"/>
    </source>
</evidence>
<dbReference type="PRINTS" id="PR00502">
    <property type="entry name" value="NUDIXFAMILY"/>
</dbReference>
<dbReference type="PROSITE" id="PS51462">
    <property type="entry name" value="NUDIX"/>
    <property type="match status" value="1"/>
</dbReference>
<dbReference type="InterPro" id="IPR020476">
    <property type="entry name" value="Nudix_hydrolase"/>
</dbReference>
<dbReference type="InterPro" id="IPR000086">
    <property type="entry name" value="NUDIX_hydrolase_dom"/>
</dbReference>
<dbReference type="SUPFAM" id="SSF55811">
    <property type="entry name" value="Nudix"/>
    <property type="match status" value="1"/>
</dbReference>
<sequence>MGGSSVFVFDKPKNKILLVKRRDVPVWVIPGGGIEENETPEKAAIRETKEESGFDIKIIRKVAEYTHIGSDKQNHLFEAVVVGGEATINSEASAVEFCDIDNLPEMRHPLINEWLADLNRNSKTVIKRGIQGVTIKKALKQIHKHPIMVIRFILTRFGIRINI</sequence>
<dbReference type="PANTHER" id="PTHR43046">
    <property type="entry name" value="GDP-MANNOSE MANNOSYL HYDROLASE"/>
    <property type="match status" value="1"/>
</dbReference>
<reference evidence="5 6" key="1">
    <citation type="submission" date="2017-09" db="EMBL/GenBank/DDBJ databases">
        <title>Depth-based differentiation of microbial function through sediment-hosted aquifers and enrichment of novel symbionts in the deep terrestrial subsurface.</title>
        <authorList>
            <person name="Probst A.J."/>
            <person name="Ladd B."/>
            <person name="Jarett J.K."/>
            <person name="Geller-Mcgrath D.E."/>
            <person name="Sieber C.M."/>
            <person name="Emerson J.B."/>
            <person name="Anantharaman K."/>
            <person name="Thomas B.C."/>
            <person name="Malmstrom R."/>
            <person name="Stieglmeier M."/>
            <person name="Klingl A."/>
            <person name="Woyke T."/>
            <person name="Ryan C.M."/>
            <person name="Banfield J.F."/>
        </authorList>
    </citation>
    <scope>NUCLEOTIDE SEQUENCE [LARGE SCALE GENOMIC DNA]</scope>
    <source>
        <strain evidence="5">CG11_big_fil_rev_8_21_14_0_20_37_16</strain>
    </source>
</reference>
<dbReference type="InterPro" id="IPR015797">
    <property type="entry name" value="NUDIX_hydrolase-like_dom_sf"/>
</dbReference>
<evidence type="ECO:0000256" key="3">
    <source>
        <dbReference type="RuleBase" id="RU003476"/>
    </source>
</evidence>
<feature type="domain" description="Nudix hydrolase" evidence="4">
    <location>
        <begin position="1"/>
        <end position="123"/>
    </location>
</feature>
<organism evidence="5 6">
    <name type="scientific">Candidatus Roizmanbacteria bacterium CG11_big_fil_rev_8_21_14_0_20_37_16</name>
    <dbReference type="NCBI Taxonomy" id="1974857"/>
    <lineage>
        <taxon>Bacteria</taxon>
        <taxon>Candidatus Roizmaniibacteriota</taxon>
    </lineage>
</organism>
<gene>
    <name evidence="5" type="ORF">COV87_02705</name>
</gene>